<evidence type="ECO:0000256" key="6">
    <source>
        <dbReference type="SAM" id="Phobius"/>
    </source>
</evidence>
<dbReference type="SFLD" id="SFLDS00003">
    <property type="entry name" value="Haloacid_Dehalogenase"/>
    <property type="match status" value="1"/>
</dbReference>
<keyword evidence="2 6" id="KW-0812">Transmembrane</keyword>
<keyword evidence="5 6" id="KW-0472">Membrane</keyword>
<dbReference type="InterPro" id="IPR059000">
    <property type="entry name" value="ATPase_P-type_domA"/>
</dbReference>
<accession>A0A139PCM2</accession>
<organism evidence="8 9">
    <name type="scientific">Streptococcus oralis</name>
    <dbReference type="NCBI Taxonomy" id="1303"/>
    <lineage>
        <taxon>Bacteria</taxon>
        <taxon>Bacillati</taxon>
        <taxon>Bacillota</taxon>
        <taxon>Bacilli</taxon>
        <taxon>Lactobacillales</taxon>
        <taxon>Streptococcaceae</taxon>
        <taxon>Streptococcus</taxon>
    </lineage>
</organism>
<dbReference type="SUPFAM" id="SSF81660">
    <property type="entry name" value="Metal cation-transporting ATPase, ATP-binding domain N"/>
    <property type="match status" value="1"/>
</dbReference>
<dbReference type="Pfam" id="PF00702">
    <property type="entry name" value="Hydrolase"/>
    <property type="match status" value="1"/>
</dbReference>
<feature type="transmembrane region" description="Helical" evidence="6">
    <location>
        <begin position="216"/>
        <end position="238"/>
    </location>
</feature>
<dbReference type="InterPro" id="IPR018303">
    <property type="entry name" value="ATPase_P-typ_P_site"/>
</dbReference>
<keyword evidence="3" id="KW-1278">Translocase</keyword>
<feature type="transmembrane region" description="Helical" evidence="6">
    <location>
        <begin position="756"/>
        <end position="775"/>
    </location>
</feature>
<dbReference type="InterPro" id="IPR023298">
    <property type="entry name" value="ATPase_P-typ_TM_dom_sf"/>
</dbReference>
<dbReference type="Gene3D" id="3.40.50.1000">
    <property type="entry name" value="HAD superfamily/HAD-like"/>
    <property type="match status" value="1"/>
</dbReference>
<feature type="transmembrane region" description="Helical" evidence="6">
    <location>
        <begin position="669"/>
        <end position="688"/>
    </location>
</feature>
<dbReference type="InterPro" id="IPR008250">
    <property type="entry name" value="ATPase_P-typ_transduc_dom_A_sf"/>
</dbReference>
<keyword evidence="4 6" id="KW-1133">Transmembrane helix</keyword>
<gene>
    <name evidence="8" type="ORF">SORDD16_01134</name>
</gene>
<proteinExistence type="predicted"/>
<feature type="transmembrane region" description="Helical" evidence="6">
    <location>
        <begin position="258"/>
        <end position="279"/>
    </location>
</feature>
<evidence type="ECO:0000256" key="3">
    <source>
        <dbReference type="ARBA" id="ARBA00022967"/>
    </source>
</evidence>
<dbReference type="GO" id="GO:0016020">
    <property type="term" value="C:membrane"/>
    <property type="evidence" value="ECO:0007669"/>
    <property type="project" value="UniProtKB-SubCell"/>
</dbReference>
<dbReference type="NCBIfam" id="TIGR01494">
    <property type="entry name" value="ATPase_P-type"/>
    <property type="match status" value="2"/>
</dbReference>
<keyword evidence="8" id="KW-0378">Hydrolase</keyword>
<dbReference type="PANTHER" id="PTHR42861">
    <property type="entry name" value="CALCIUM-TRANSPORTING ATPASE"/>
    <property type="match status" value="1"/>
</dbReference>
<evidence type="ECO:0000313" key="9">
    <source>
        <dbReference type="Proteomes" id="UP000072653"/>
    </source>
</evidence>
<evidence type="ECO:0000259" key="7">
    <source>
        <dbReference type="Pfam" id="PF00122"/>
    </source>
</evidence>
<dbReference type="GO" id="GO:0005524">
    <property type="term" value="F:ATP binding"/>
    <property type="evidence" value="ECO:0007669"/>
    <property type="project" value="InterPro"/>
</dbReference>
<dbReference type="InterPro" id="IPR001757">
    <property type="entry name" value="P_typ_ATPase"/>
</dbReference>
<dbReference type="InterPro" id="IPR023299">
    <property type="entry name" value="ATPase_P-typ_cyto_dom_N"/>
</dbReference>
<dbReference type="SUPFAM" id="SSF56784">
    <property type="entry name" value="HAD-like"/>
    <property type="match status" value="1"/>
</dbReference>
<evidence type="ECO:0000313" key="8">
    <source>
        <dbReference type="EMBL" id="KXT86132.1"/>
    </source>
</evidence>
<dbReference type="InterPro" id="IPR044492">
    <property type="entry name" value="P_typ_ATPase_HD_dom"/>
</dbReference>
<protein>
    <submittedName>
        <fullName evidence="8">Cadmium-transporting ATPase</fullName>
        <ecNumber evidence="8">3.6.3.3</ecNumber>
    </submittedName>
</protein>
<dbReference type="PATRIC" id="fig|1303.79.peg.1374"/>
<dbReference type="SFLD" id="SFLDF00027">
    <property type="entry name" value="p-type_atpase"/>
    <property type="match status" value="1"/>
</dbReference>
<feature type="transmembrane region" description="Helical" evidence="6">
    <location>
        <begin position="70"/>
        <end position="90"/>
    </location>
</feature>
<comment type="caution">
    <text evidence="8">The sequence shown here is derived from an EMBL/GenBank/DDBJ whole genome shotgun (WGS) entry which is preliminary data.</text>
</comment>
<dbReference type="InterPro" id="IPR036412">
    <property type="entry name" value="HAD-like_sf"/>
</dbReference>
<feature type="transmembrane region" description="Helical" evidence="6">
    <location>
        <begin position="46"/>
        <end position="64"/>
    </location>
</feature>
<evidence type="ECO:0000256" key="2">
    <source>
        <dbReference type="ARBA" id="ARBA00022692"/>
    </source>
</evidence>
<evidence type="ECO:0000256" key="4">
    <source>
        <dbReference type="ARBA" id="ARBA00022989"/>
    </source>
</evidence>
<dbReference type="AlphaFoldDB" id="A0A139PCM2"/>
<dbReference type="SUPFAM" id="SSF81665">
    <property type="entry name" value="Calcium ATPase, transmembrane domain M"/>
    <property type="match status" value="1"/>
</dbReference>
<feature type="transmembrane region" description="Helical" evidence="6">
    <location>
        <begin position="725"/>
        <end position="744"/>
    </location>
</feature>
<dbReference type="SUPFAM" id="SSF81653">
    <property type="entry name" value="Calcium ATPase, transduction domain A"/>
    <property type="match status" value="1"/>
</dbReference>
<dbReference type="Gene3D" id="3.40.1110.10">
    <property type="entry name" value="Calcium-transporting ATPase, cytoplasmic domain N"/>
    <property type="match status" value="1"/>
</dbReference>
<dbReference type="Pfam" id="PF00122">
    <property type="entry name" value="E1-E2_ATPase"/>
    <property type="match status" value="1"/>
</dbReference>
<dbReference type="PRINTS" id="PR00119">
    <property type="entry name" value="CATATPASE"/>
</dbReference>
<comment type="subcellular location">
    <subcellularLocation>
        <location evidence="1">Membrane</location>
        <topology evidence="1">Multi-pass membrane protein</topology>
    </subcellularLocation>
</comment>
<dbReference type="SFLD" id="SFLDG00002">
    <property type="entry name" value="C1.7:_P-type_atpase_like"/>
    <property type="match status" value="1"/>
</dbReference>
<dbReference type="EMBL" id="LQOB01000232">
    <property type="protein sequence ID" value="KXT86132.1"/>
    <property type="molecule type" value="Genomic_DNA"/>
</dbReference>
<feature type="domain" description="P-type ATPase A" evidence="7">
    <location>
        <begin position="100"/>
        <end position="196"/>
    </location>
</feature>
<dbReference type="Proteomes" id="UP000072653">
    <property type="component" value="Unassembled WGS sequence"/>
</dbReference>
<evidence type="ECO:0000256" key="5">
    <source>
        <dbReference type="ARBA" id="ARBA00023136"/>
    </source>
</evidence>
<dbReference type="PROSITE" id="PS00154">
    <property type="entry name" value="ATPASE_E1_E2"/>
    <property type="match status" value="1"/>
</dbReference>
<sequence length="800" mass="88158">MIEFMDKNKLMGLTQREVKERQAQGLVNDFTASASTSTWQIIKRNVFTLFNALNFVIALALAFVQAWSNLVFFAVICFNAFSGIVTELRAKHMVDKLNLMTKEKVKTIRDGQEVALNPEELVLGDVIRLSAGEQIPSDALVLEGFAEVNEAMLTGESDLVQKEVDALLLSGSFLASGAVLAQIHHVGAENYASKLMLEAKTVKPINSRIMKSLDKLAGFTGKIIIPFGLALLLEALILKGLPLKSSVVNSSTALLGMLPKGIALLTITSLLTAVIKLGLKKVLVQEMYSVETLARVDMLCLDKTGTITQGKMQVEAVLPLTEMYGEEAIASILTSYIAHSEDKNPTAQAIRQRFQGQVAYPMISNLPFSSDRKWGAMELEGLGTVFLGAPEMLLDSEVPEAREALERGSRVLVLALSQEKLDHHKPQKPSDIKALALLEILDPIREGAAETLDYLRSQEVGLKIISGDNPVTVSSIAQKAGFADYHSYVDCSKITDEELIAMAEGTAIFGRVSPHQKKLIIQTLKKAGHTTAMTGDGVNDILALREADCSIVMAEGDPATRQIANLVLLNSDFNDVPEILFEGRRVVNNIAHIAPIFLIKTIYSFLLAVICIASVLLGRSEWILIFPFIPIQITMIDQFVEGFPPFVLTFERNIKPVEPNFLRRSMFRALPSALMVVFSVLFVKIFGASQGWSELEISTLLYYLLGSIGFLSVFRACMPFTLWRVLLIVWSVGGFLATALFPMIQKLLEISTLTEQTLPVYGAMMLVFTVIFILTSRYQAKKKERPQSVERGLFRCKIAS</sequence>
<evidence type="ECO:0000256" key="1">
    <source>
        <dbReference type="ARBA" id="ARBA00004141"/>
    </source>
</evidence>
<name>A0A139PCM2_STROR</name>
<dbReference type="CDD" id="cd02609">
    <property type="entry name" value="P-type_ATPase"/>
    <property type="match status" value="1"/>
</dbReference>
<dbReference type="InterPro" id="IPR023214">
    <property type="entry name" value="HAD_sf"/>
</dbReference>
<dbReference type="Gene3D" id="2.70.150.10">
    <property type="entry name" value="Calcium-transporting ATPase, cytoplasmic transduction domain A"/>
    <property type="match status" value="1"/>
</dbReference>
<dbReference type="Gene3D" id="1.20.1110.10">
    <property type="entry name" value="Calcium-transporting ATPase, transmembrane domain"/>
    <property type="match status" value="1"/>
</dbReference>
<dbReference type="GO" id="GO:0016887">
    <property type="term" value="F:ATP hydrolysis activity"/>
    <property type="evidence" value="ECO:0007669"/>
    <property type="project" value="InterPro"/>
</dbReference>
<dbReference type="EC" id="3.6.3.3" evidence="8"/>
<feature type="transmembrane region" description="Helical" evidence="6">
    <location>
        <begin position="700"/>
        <end position="718"/>
    </location>
</feature>
<feature type="transmembrane region" description="Helical" evidence="6">
    <location>
        <begin position="593"/>
        <end position="616"/>
    </location>
</feature>
<feature type="transmembrane region" description="Helical" evidence="6">
    <location>
        <begin position="622"/>
        <end position="648"/>
    </location>
</feature>
<reference evidence="8 9" key="1">
    <citation type="submission" date="2016-01" db="EMBL/GenBank/DDBJ databases">
        <title>Highly variable Streptococcus oralis are common among viridans streptococci isolated from primates.</title>
        <authorList>
            <person name="Denapaite D."/>
            <person name="Rieger M."/>
            <person name="Koendgen S."/>
            <person name="Brueckner R."/>
            <person name="Ochigava I."/>
            <person name="Kappeler P."/>
            <person name="Maetz-Rensing K."/>
            <person name="Leendertz F."/>
            <person name="Hakenbeck R."/>
        </authorList>
    </citation>
    <scope>NUCLEOTIDE SEQUENCE [LARGE SCALE GENOMIC DNA]</scope>
    <source>
        <strain evidence="8 9">DD16</strain>
    </source>
</reference>